<keyword evidence="4" id="KW-1185">Reference proteome</keyword>
<sequence>MTDKNKPFDFSQDDRSAQQSSTADLQQPTPSSTIRLLHSKSPVSGSTTPTATKSPSPKKTTPLQYNQMMAMVNAGFIHPNQIPAHPTPPSSSTSMPTAQQTSFIPHQQMVAHQHAAYYNTEMQQRRQLEEQLMLANREVARLKYEVVRLKKENALNRREAEAYKGLYDSLKGDHTVIDSNPTPQKERDRAI</sequence>
<feature type="compositionally biased region" description="Low complexity" evidence="2">
    <location>
        <begin position="46"/>
        <end position="61"/>
    </location>
</feature>
<feature type="compositionally biased region" description="Basic and acidic residues" evidence="2">
    <location>
        <begin position="1"/>
        <end position="16"/>
    </location>
</feature>
<dbReference type="EMBL" id="DS268410">
    <property type="protein sequence ID" value="EFO99723.1"/>
    <property type="molecule type" value="Genomic_DNA"/>
</dbReference>
<feature type="region of interest" description="Disordered" evidence="2">
    <location>
        <begin position="1"/>
        <end position="61"/>
    </location>
</feature>
<accession>E3LKN3</accession>
<proteinExistence type="predicted"/>
<organism evidence="4">
    <name type="scientific">Caenorhabditis remanei</name>
    <name type="common">Caenorhabditis vulgaris</name>
    <dbReference type="NCBI Taxonomy" id="31234"/>
    <lineage>
        <taxon>Eukaryota</taxon>
        <taxon>Metazoa</taxon>
        <taxon>Ecdysozoa</taxon>
        <taxon>Nematoda</taxon>
        <taxon>Chromadorea</taxon>
        <taxon>Rhabditida</taxon>
        <taxon>Rhabditina</taxon>
        <taxon>Rhabditomorpha</taxon>
        <taxon>Rhabditoidea</taxon>
        <taxon>Rhabditidae</taxon>
        <taxon>Peloderinae</taxon>
        <taxon>Caenorhabditis</taxon>
    </lineage>
</organism>
<feature type="coiled-coil region" evidence="1">
    <location>
        <begin position="118"/>
        <end position="152"/>
    </location>
</feature>
<feature type="region of interest" description="Disordered" evidence="2">
    <location>
        <begin position="170"/>
        <end position="191"/>
    </location>
</feature>
<feature type="compositionally biased region" description="Polar residues" evidence="2">
    <location>
        <begin position="17"/>
        <end position="34"/>
    </location>
</feature>
<evidence type="ECO:0000256" key="1">
    <source>
        <dbReference type="SAM" id="Coils"/>
    </source>
</evidence>
<reference evidence="3" key="1">
    <citation type="submission" date="2007-07" db="EMBL/GenBank/DDBJ databases">
        <title>PCAP assembly of the Caenorhabditis remanei genome.</title>
        <authorList>
            <consortium name="The Caenorhabditis remanei Sequencing Consortium"/>
            <person name="Wilson R.K."/>
        </authorList>
    </citation>
    <scope>NUCLEOTIDE SEQUENCE [LARGE SCALE GENOMIC DNA]</scope>
    <source>
        <strain evidence="3">PB4641</strain>
    </source>
</reference>
<dbReference type="AlphaFoldDB" id="E3LKN3"/>
<dbReference type="CTD" id="9839270"/>
<feature type="region of interest" description="Disordered" evidence="2">
    <location>
        <begin position="78"/>
        <end position="98"/>
    </location>
</feature>
<dbReference type="RefSeq" id="XP_003115236.2">
    <property type="nucleotide sequence ID" value="XM_003115188.2"/>
</dbReference>
<protein>
    <submittedName>
        <fullName evidence="3">Uncharacterized protein</fullName>
    </submittedName>
</protein>
<name>E3LKN3_CAERE</name>
<evidence type="ECO:0000313" key="4">
    <source>
        <dbReference type="Proteomes" id="UP000008281"/>
    </source>
</evidence>
<dbReference type="KEGG" id="crq:GCK72_019434"/>
<dbReference type="HOGENOM" id="CLU_1422682_0_0_1"/>
<keyword evidence="1" id="KW-0175">Coiled coil</keyword>
<evidence type="ECO:0000313" key="3">
    <source>
        <dbReference type="EMBL" id="EFO99723.1"/>
    </source>
</evidence>
<dbReference type="GeneID" id="9839270"/>
<dbReference type="Proteomes" id="UP000008281">
    <property type="component" value="Unassembled WGS sequence"/>
</dbReference>
<gene>
    <name evidence="3" type="ORF">CRE_18655</name>
</gene>
<evidence type="ECO:0000256" key="2">
    <source>
        <dbReference type="SAM" id="MobiDB-lite"/>
    </source>
</evidence>
<dbReference type="InParanoid" id="E3LKN3"/>